<organism evidence="2 3">
    <name type="scientific">Pleuronectes platessa</name>
    <name type="common">European plaice</name>
    <dbReference type="NCBI Taxonomy" id="8262"/>
    <lineage>
        <taxon>Eukaryota</taxon>
        <taxon>Metazoa</taxon>
        <taxon>Chordata</taxon>
        <taxon>Craniata</taxon>
        <taxon>Vertebrata</taxon>
        <taxon>Euteleostomi</taxon>
        <taxon>Actinopterygii</taxon>
        <taxon>Neopterygii</taxon>
        <taxon>Teleostei</taxon>
        <taxon>Neoteleostei</taxon>
        <taxon>Acanthomorphata</taxon>
        <taxon>Carangaria</taxon>
        <taxon>Pleuronectiformes</taxon>
        <taxon>Pleuronectoidei</taxon>
        <taxon>Pleuronectidae</taxon>
        <taxon>Pleuronectes</taxon>
    </lineage>
</organism>
<dbReference type="AlphaFoldDB" id="A0A9N7TRR2"/>
<sequence length="164" mass="17678">MDEISIGGRLQTLPLRSHGVVPQATESMESVQREQKALKHPHLVSPFTPTRPGPPQTPYPSPSPSPERPHSTASPRPPLLRGPWVLWLGQAGTAVPGAVLSQAENRETGEGRWREEMLHPAAGPKLSTRLHARVMVRGGHATALASHTDQAGSQSQGQCELPRV</sequence>
<proteinExistence type="predicted"/>
<evidence type="ECO:0000313" key="2">
    <source>
        <dbReference type="EMBL" id="CAB1417935.1"/>
    </source>
</evidence>
<dbReference type="EMBL" id="CADEAL010000293">
    <property type="protein sequence ID" value="CAB1417935.1"/>
    <property type="molecule type" value="Genomic_DNA"/>
</dbReference>
<dbReference type="Proteomes" id="UP001153269">
    <property type="component" value="Unassembled WGS sequence"/>
</dbReference>
<evidence type="ECO:0000256" key="1">
    <source>
        <dbReference type="SAM" id="MobiDB-lite"/>
    </source>
</evidence>
<feature type="compositionally biased region" description="Polar residues" evidence="1">
    <location>
        <begin position="145"/>
        <end position="158"/>
    </location>
</feature>
<keyword evidence="3" id="KW-1185">Reference proteome</keyword>
<name>A0A9N7TRR2_PLEPL</name>
<reference evidence="2" key="1">
    <citation type="submission" date="2020-03" db="EMBL/GenBank/DDBJ databases">
        <authorList>
            <person name="Weist P."/>
        </authorList>
    </citation>
    <scope>NUCLEOTIDE SEQUENCE</scope>
</reference>
<feature type="compositionally biased region" description="Pro residues" evidence="1">
    <location>
        <begin position="49"/>
        <end position="66"/>
    </location>
</feature>
<protein>
    <submittedName>
        <fullName evidence="2">Uncharacterized protein</fullName>
    </submittedName>
</protein>
<accession>A0A9N7TRR2</accession>
<feature type="region of interest" description="Disordered" evidence="1">
    <location>
        <begin position="143"/>
        <end position="164"/>
    </location>
</feature>
<gene>
    <name evidence="2" type="ORF">PLEPLA_LOCUS5757</name>
</gene>
<comment type="caution">
    <text evidence="2">The sequence shown here is derived from an EMBL/GenBank/DDBJ whole genome shotgun (WGS) entry which is preliminary data.</text>
</comment>
<feature type="region of interest" description="Disordered" evidence="1">
    <location>
        <begin position="1"/>
        <end position="82"/>
    </location>
</feature>
<evidence type="ECO:0000313" key="3">
    <source>
        <dbReference type="Proteomes" id="UP001153269"/>
    </source>
</evidence>